<feature type="signal peptide" evidence="1">
    <location>
        <begin position="1"/>
        <end position="15"/>
    </location>
</feature>
<evidence type="ECO:0000313" key="2">
    <source>
        <dbReference type="EMBL" id="VEL43602.1"/>
    </source>
</evidence>
<sequence>MVFVIAAAAAAAATATSPSPAQLSSAQLSLARISGHFGHILSVPRTRRLGRLPRHQAPPVHSSTRPFVHAPIHFASPYQSSQSPATWRIAFRLTHFFRTPAPVAISASRHASFTLPLCSCSFVCLSALVRTRTHALGQACVFSMSSFSSLSSISISLVSLSLVQLIYRSICQSINCLFKCPGLGLSTRRYEDQDGVWPLVGLVLVVDKSVDRVFATWSDW</sequence>
<reference evidence="2" key="1">
    <citation type="submission" date="2018-11" db="EMBL/GenBank/DDBJ databases">
        <authorList>
            <consortium name="Pathogen Informatics"/>
        </authorList>
    </citation>
    <scope>NUCLEOTIDE SEQUENCE</scope>
</reference>
<evidence type="ECO:0000313" key="3">
    <source>
        <dbReference type="Proteomes" id="UP000784294"/>
    </source>
</evidence>
<name>A0A3S5BFR2_9PLAT</name>
<evidence type="ECO:0000256" key="1">
    <source>
        <dbReference type="SAM" id="SignalP"/>
    </source>
</evidence>
<gene>
    <name evidence="2" type="ORF">PXEA_LOCUS37042</name>
</gene>
<proteinExistence type="predicted"/>
<organism evidence="2 3">
    <name type="scientific">Protopolystoma xenopodis</name>
    <dbReference type="NCBI Taxonomy" id="117903"/>
    <lineage>
        <taxon>Eukaryota</taxon>
        <taxon>Metazoa</taxon>
        <taxon>Spiralia</taxon>
        <taxon>Lophotrochozoa</taxon>
        <taxon>Platyhelminthes</taxon>
        <taxon>Monogenea</taxon>
        <taxon>Polyopisthocotylea</taxon>
        <taxon>Polystomatidea</taxon>
        <taxon>Polystomatidae</taxon>
        <taxon>Protopolystoma</taxon>
    </lineage>
</organism>
<evidence type="ECO:0008006" key="4">
    <source>
        <dbReference type="Google" id="ProtNLM"/>
    </source>
</evidence>
<keyword evidence="3" id="KW-1185">Reference proteome</keyword>
<protein>
    <recommendedName>
        <fullName evidence="4">Secreted protein</fullName>
    </recommendedName>
</protein>
<keyword evidence="1" id="KW-0732">Signal</keyword>
<dbReference type="Proteomes" id="UP000784294">
    <property type="component" value="Unassembled WGS sequence"/>
</dbReference>
<feature type="chain" id="PRO_5018784168" description="Secreted protein" evidence="1">
    <location>
        <begin position="16"/>
        <end position="220"/>
    </location>
</feature>
<dbReference type="EMBL" id="CAAALY010283163">
    <property type="protein sequence ID" value="VEL43602.1"/>
    <property type="molecule type" value="Genomic_DNA"/>
</dbReference>
<dbReference type="AlphaFoldDB" id="A0A3S5BFR2"/>
<accession>A0A3S5BFR2</accession>
<comment type="caution">
    <text evidence="2">The sequence shown here is derived from an EMBL/GenBank/DDBJ whole genome shotgun (WGS) entry which is preliminary data.</text>
</comment>